<accession>A0A8J2UI18</accession>
<dbReference type="AlphaFoldDB" id="A0A8J2UI18"/>
<proteinExistence type="predicted"/>
<name>A0A8J2UI18_9BACT</name>
<reference evidence="1" key="1">
    <citation type="journal article" date="2014" name="Int. J. Syst. Evol. Microbiol.">
        <title>Complete genome sequence of Corynebacterium casei LMG S-19264T (=DSM 44701T), isolated from a smear-ripened cheese.</title>
        <authorList>
            <consortium name="US DOE Joint Genome Institute (JGI-PGF)"/>
            <person name="Walter F."/>
            <person name="Albersmeier A."/>
            <person name="Kalinowski J."/>
            <person name="Ruckert C."/>
        </authorList>
    </citation>
    <scope>NUCLEOTIDE SEQUENCE</scope>
    <source>
        <strain evidence="1">CGMCC 1.15448</strain>
    </source>
</reference>
<comment type="caution">
    <text evidence="1">The sequence shown here is derived from an EMBL/GenBank/DDBJ whole genome shotgun (WGS) entry which is preliminary data.</text>
</comment>
<dbReference type="Proteomes" id="UP000607559">
    <property type="component" value="Unassembled WGS sequence"/>
</dbReference>
<organism evidence="1 2">
    <name type="scientific">Puia dinghuensis</name>
    <dbReference type="NCBI Taxonomy" id="1792502"/>
    <lineage>
        <taxon>Bacteria</taxon>
        <taxon>Pseudomonadati</taxon>
        <taxon>Bacteroidota</taxon>
        <taxon>Chitinophagia</taxon>
        <taxon>Chitinophagales</taxon>
        <taxon>Chitinophagaceae</taxon>
        <taxon>Puia</taxon>
    </lineage>
</organism>
<dbReference type="EMBL" id="BMJC01000005">
    <property type="protein sequence ID" value="GGB18789.1"/>
    <property type="molecule type" value="Genomic_DNA"/>
</dbReference>
<keyword evidence="2" id="KW-1185">Reference proteome</keyword>
<evidence type="ECO:0008006" key="3">
    <source>
        <dbReference type="Google" id="ProtNLM"/>
    </source>
</evidence>
<evidence type="ECO:0000313" key="2">
    <source>
        <dbReference type="Proteomes" id="UP000607559"/>
    </source>
</evidence>
<gene>
    <name evidence="1" type="ORF">GCM10011511_48240</name>
</gene>
<sequence>MAKFKIDIKQAVKFVMTVGNIHSSKCPIKQYIPQDENDDYLIALALQTSSGYITSGDDDILSEKKNLGRRHKKLTILTKAEFERMFA</sequence>
<reference evidence="1" key="2">
    <citation type="submission" date="2020-09" db="EMBL/GenBank/DDBJ databases">
        <authorList>
            <person name="Sun Q."/>
            <person name="Zhou Y."/>
        </authorList>
    </citation>
    <scope>NUCLEOTIDE SEQUENCE</scope>
    <source>
        <strain evidence="1">CGMCC 1.15448</strain>
    </source>
</reference>
<evidence type="ECO:0000313" key="1">
    <source>
        <dbReference type="EMBL" id="GGB18789.1"/>
    </source>
</evidence>
<protein>
    <recommendedName>
        <fullName evidence="3">Toxin-antitoxin system toxin component, PIN family</fullName>
    </recommendedName>
</protein>